<dbReference type="GO" id="GO:0015562">
    <property type="term" value="F:efflux transmembrane transporter activity"/>
    <property type="evidence" value="ECO:0007669"/>
    <property type="project" value="InterPro"/>
</dbReference>
<dbReference type="Gene3D" id="1.20.1600.10">
    <property type="entry name" value="Outer membrane efflux proteins (OEP)"/>
    <property type="match status" value="1"/>
</dbReference>
<evidence type="ECO:0000256" key="3">
    <source>
        <dbReference type="ARBA" id="ARBA00022448"/>
    </source>
</evidence>
<dbReference type="InterPro" id="IPR051906">
    <property type="entry name" value="TolC-like"/>
</dbReference>
<comment type="subcellular location">
    <subcellularLocation>
        <location evidence="1">Cell outer membrane</location>
    </subcellularLocation>
</comment>
<organism evidence="8 9">
    <name type="scientific">Flavobacterium croceum DSM 17960</name>
    <dbReference type="NCBI Taxonomy" id="1121886"/>
    <lineage>
        <taxon>Bacteria</taxon>
        <taxon>Pseudomonadati</taxon>
        <taxon>Bacteroidota</taxon>
        <taxon>Flavobacteriia</taxon>
        <taxon>Flavobacteriales</taxon>
        <taxon>Flavobacteriaceae</taxon>
        <taxon>Flavobacterium</taxon>
    </lineage>
</organism>
<dbReference type="InterPro" id="IPR003423">
    <property type="entry name" value="OMP_efflux"/>
</dbReference>
<dbReference type="RefSeq" id="WP_103726342.1">
    <property type="nucleotide sequence ID" value="NZ_PQNY01000010.1"/>
</dbReference>
<evidence type="ECO:0000313" key="9">
    <source>
        <dbReference type="Proteomes" id="UP000237056"/>
    </source>
</evidence>
<accession>A0A2S4N801</accession>
<comment type="caution">
    <text evidence="8">The sequence shown here is derived from an EMBL/GenBank/DDBJ whole genome shotgun (WGS) entry which is preliminary data.</text>
</comment>
<comment type="similarity">
    <text evidence="2">Belongs to the outer membrane factor (OMF) (TC 1.B.17) family.</text>
</comment>
<name>A0A2S4N801_9FLAO</name>
<evidence type="ECO:0000256" key="5">
    <source>
        <dbReference type="ARBA" id="ARBA00022692"/>
    </source>
</evidence>
<keyword evidence="4" id="KW-1134">Transmembrane beta strand</keyword>
<dbReference type="GO" id="GO:1990281">
    <property type="term" value="C:efflux pump complex"/>
    <property type="evidence" value="ECO:0007669"/>
    <property type="project" value="TreeGrafter"/>
</dbReference>
<keyword evidence="6" id="KW-0472">Membrane</keyword>
<dbReference type="PANTHER" id="PTHR30026:SF20">
    <property type="entry name" value="OUTER MEMBRANE PROTEIN TOLC"/>
    <property type="match status" value="1"/>
</dbReference>
<dbReference type="GO" id="GO:0015288">
    <property type="term" value="F:porin activity"/>
    <property type="evidence" value="ECO:0007669"/>
    <property type="project" value="TreeGrafter"/>
</dbReference>
<dbReference type="PANTHER" id="PTHR30026">
    <property type="entry name" value="OUTER MEMBRANE PROTEIN TOLC"/>
    <property type="match status" value="1"/>
</dbReference>
<evidence type="ECO:0000256" key="2">
    <source>
        <dbReference type="ARBA" id="ARBA00007613"/>
    </source>
</evidence>
<keyword evidence="9" id="KW-1185">Reference proteome</keyword>
<proteinExistence type="inferred from homology"/>
<reference evidence="8 9" key="1">
    <citation type="submission" date="2018-01" db="EMBL/GenBank/DDBJ databases">
        <title>Genomic Encyclopedia of Type Strains, Phase I: the one thousand microbial genomes (KMG-I) project.</title>
        <authorList>
            <person name="Goeker M."/>
        </authorList>
    </citation>
    <scope>NUCLEOTIDE SEQUENCE [LARGE SCALE GENOMIC DNA]</scope>
    <source>
        <strain evidence="8 9">DSM 17960</strain>
    </source>
</reference>
<evidence type="ECO:0000256" key="4">
    <source>
        <dbReference type="ARBA" id="ARBA00022452"/>
    </source>
</evidence>
<keyword evidence="3" id="KW-0813">Transport</keyword>
<keyword evidence="5" id="KW-0812">Transmembrane</keyword>
<evidence type="ECO:0000313" key="8">
    <source>
        <dbReference type="EMBL" id="POS01493.1"/>
    </source>
</evidence>
<evidence type="ECO:0000256" key="6">
    <source>
        <dbReference type="ARBA" id="ARBA00023136"/>
    </source>
</evidence>
<sequence>MKFIKHILYFILFFFVSYCWSQESNNKEFTLQEFLAIVKKHHPLIKSANLEINTAEAKLLVARGAFDPKIEVDFDKKVFKEKEYFSLLNSSFKIPTWYGIELKAALEKNEGYYINPQNLVPEQGLAAVGINIPVLQGLLINQRMADLRKAKIQVKLSQNEQKLEAVNVLYNATVAYCNWKKNYDENVLYTKYYSNALLRYNAIKKLIEQGDKAAIDSIEAEISVENRKLNLEDSNLKLTKAKLELSNFLWIDNIPLELQDQFIPENKLNSTIESVLETQKNEISVENHPKILAINQKIDMLSIDKKLAQNQLLPKLNIGYSLLNDYGNFGNPNYKDYKLGLNVAVPLFLRKERGYAKLAEIKWNEQKLNFDIEKLQLENKFKSQKAEIISLKTQNTIAQNLMKSNETLLQAEERLFAAGESSLFLINTRENNTISASINKINLENRMFISFAELYKLNAQP</sequence>
<gene>
    <name evidence="8" type="ORF">Q361_11078</name>
</gene>
<protein>
    <submittedName>
        <fullName evidence="8">Outer membrane protein TolC</fullName>
    </submittedName>
</protein>
<dbReference type="Proteomes" id="UP000237056">
    <property type="component" value="Unassembled WGS sequence"/>
</dbReference>
<evidence type="ECO:0000256" key="1">
    <source>
        <dbReference type="ARBA" id="ARBA00004442"/>
    </source>
</evidence>
<keyword evidence="7" id="KW-0998">Cell outer membrane</keyword>
<evidence type="ECO:0000256" key="7">
    <source>
        <dbReference type="ARBA" id="ARBA00023237"/>
    </source>
</evidence>
<dbReference type="Pfam" id="PF02321">
    <property type="entry name" value="OEP"/>
    <property type="match status" value="1"/>
</dbReference>
<dbReference type="AlphaFoldDB" id="A0A2S4N801"/>
<dbReference type="SUPFAM" id="SSF56954">
    <property type="entry name" value="Outer membrane efflux proteins (OEP)"/>
    <property type="match status" value="1"/>
</dbReference>
<dbReference type="EMBL" id="PQNY01000010">
    <property type="protein sequence ID" value="POS01493.1"/>
    <property type="molecule type" value="Genomic_DNA"/>
</dbReference>
<dbReference type="OrthoDB" id="581172at2"/>
<dbReference type="GO" id="GO:0009279">
    <property type="term" value="C:cell outer membrane"/>
    <property type="evidence" value="ECO:0007669"/>
    <property type="project" value="UniProtKB-SubCell"/>
</dbReference>